<gene>
    <name evidence="2" type="ORF">H9791_04380</name>
</gene>
<dbReference type="AlphaFoldDB" id="A0A9E2KGQ6"/>
<evidence type="ECO:0000313" key="2">
    <source>
        <dbReference type="EMBL" id="MBU3813729.1"/>
    </source>
</evidence>
<dbReference type="EMBL" id="JAHLFO010000052">
    <property type="protein sequence ID" value="MBU3813729.1"/>
    <property type="molecule type" value="Genomic_DNA"/>
</dbReference>
<dbReference type="Proteomes" id="UP000824236">
    <property type="component" value="Unassembled WGS sequence"/>
</dbReference>
<evidence type="ECO:0000313" key="3">
    <source>
        <dbReference type="Proteomes" id="UP000824236"/>
    </source>
</evidence>
<comment type="caution">
    <text evidence="2">The sequence shown here is derived from an EMBL/GenBank/DDBJ whole genome shotgun (WGS) entry which is preliminary data.</text>
</comment>
<protein>
    <recommendedName>
        <fullName evidence="4">Transmembrane protein</fullName>
    </recommendedName>
</protein>
<feature type="transmembrane region" description="Helical" evidence="1">
    <location>
        <begin position="64"/>
        <end position="85"/>
    </location>
</feature>
<organism evidence="2 3">
    <name type="scientific">Candidatus Bacteroides intestinipullorum</name>
    <dbReference type="NCBI Taxonomy" id="2838471"/>
    <lineage>
        <taxon>Bacteria</taxon>
        <taxon>Pseudomonadati</taxon>
        <taxon>Bacteroidota</taxon>
        <taxon>Bacteroidia</taxon>
        <taxon>Bacteroidales</taxon>
        <taxon>Bacteroidaceae</taxon>
        <taxon>Bacteroides</taxon>
    </lineage>
</organism>
<accession>A0A9E2KGQ6</accession>
<keyword evidence="1" id="KW-0472">Membrane</keyword>
<feature type="transmembrane region" description="Helical" evidence="1">
    <location>
        <begin position="5"/>
        <end position="21"/>
    </location>
</feature>
<name>A0A9E2KGQ6_9BACE</name>
<evidence type="ECO:0000256" key="1">
    <source>
        <dbReference type="SAM" id="Phobius"/>
    </source>
</evidence>
<keyword evidence="1" id="KW-1133">Transmembrane helix</keyword>
<sequence length="156" mass="18138">MEYIFQILCGMLYVFGLLFGWNYQETSVYVCIYAFPFLMLVPFVLTSARAFYIFLRGQRKTSTVLLLLLMVAATGCAFAGSLCYFHKFNIDGSVYDQYKYCMDWLYETAAHLHTSYEMLNMWIYVFGPLLSFVFLGLVNMGLTRAKRSKRSVNSRN</sequence>
<feature type="transmembrane region" description="Helical" evidence="1">
    <location>
        <begin position="121"/>
        <end position="142"/>
    </location>
</feature>
<reference evidence="2" key="1">
    <citation type="journal article" date="2021" name="PeerJ">
        <title>Extensive microbial diversity within the chicken gut microbiome revealed by metagenomics and culture.</title>
        <authorList>
            <person name="Gilroy R."/>
            <person name="Ravi A."/>
            <person name="Getino M."/>
            <person name="Pursley I."/>
            <person name="Horton D.L."/>
            <person name="Alikhan N.F."/>
            <person name="Baker D."/>
            <person name="Gharbi K."/>
            <person name="Hall N."/>
            <person name="Watson M."/>
            <person name="Adriaenssens E.M."/>
            <person name="Foster-Nyarko E."/>
            <person name="Jarju S."/>
            <person name="Secka A."/>
            <person name="Antonio M."/>
            <person name="Oren A."/>
            <person name="Chaudhuri R.R."/>
            <person name="La Ragione R."/>
            <person name="Hildebrand F."/>
            <person name="Pallen M.J."/>
        </authorList>
    </citation>
    <scope>NUCLEOTIDE SEQUENCE</scope>
    <source>
        <strain evidence="2">B3-3758</strain>
    </source>
</reference>
<reference evidence="2" key="2">
    <citation type="submission" date="2021-04" db="EMBL/GenBank/DDBJ databases">
        <authorList>
            <person name="Gilroy R."/>
        </authorList>
    </citation>
    <scope>NUCLEOTIDE SEQUENCE</scope>
    <source>
        <strain evidence="2">B3-3758</strain>
    </source>
</reference>
<evidence type="ECO:0008006" key="4">
    <source>
        <dbReference type="Google" id="ProtNLM"/>
    </source>
</evidence>
<proteinExistence type="predicted"/>
<keyword evidence="1" id="KW-0812">Transmembrane</keyword>
<feature type="transmembrane region" description="Helical" evidence="1">
    <location>
        <begin position="27"/>
        <end position="52"/>
    </location>
</feature>